<feature type="region of interest" description="Disordered" evidence="17">
    <location>
        <begin position="98"/>
        <end position="125"/>
    </location>
</feature>
<evidence type="ECO:0000256" key="16">
    <source>
        <dbReference type="PROSITE-ProRule" id="PRU10141"/>
    </source>
</evidence>
<gene>
    <name evidence="19" type="ORF">PHSY_002969</name>
</gene>
<keyword evidence="11 19" id="KW-0418">Kinase</keyword>
<feature type="region of interest" description="Disordered" evidence="17">
    <location>
        <begin position="710"/>
        <end position="771"/>
    </location>
</feature>
<feature type="binding site" evidence="16">
    <location>
        <position position="166"/>
    </location>
    <ligand>
        <name>ATP</name>
        <dbReference type="ChEBI" id="CHEBI:30616"/>
    </ligand>
</feature>
<evidence type="ECO:0000256" key="17">
    <source>
        <dbReference type="SAM" id="MobiDB-lite"/>
    </source>
</evidence>
<dbReference type="EC" id="2.7.11.1" evidence="4"/>
<dbReference type="Pfam" id="PF00069">
    <property type="entry name" value="Pkinase"/>
    <property type="match status" value="1"/>
</dbReference>
<dbReference type="RefSeq" id="XP_012188981.1">
    <property type="nucleotide sequence ID" value="XM_012333591.1"/>
</dbReference>
<keyword evidence="9" id="KW-0479">Metal-binding</keyword>
<dbReference type="InterPro" id="IPR000719">
    <property type="entry name" value="Prot_kinase_dom"/>
</dbReference>
<evidence type="ECO:0000313" key="20">
    <source>
        <dbReference type="Proteomes" id="UP000014071"/>
    </source>
</evidence>
<comment type="subcellular location">
    <subcellularLocation>
        <location evidence="2">Cytoplasm</location>
    </subcellularLocation>
</comment>
<dbReference type="GO" id="GO:0005737">
    <property type="term" value="C:cytoplasm"/>
    <property type="evidence" value="ECO:0007669"/>
    <property type="project" value="UniProtKB-SubCell"/>
</dbReference>
<dbReference type="SMART" id="SM00220">
    <property type="entry name" value="S_TKc"/>
    <property type="match status" value="1"/>
</dbReference>
<evidence type="ECO:0000256" key="8">
    <source>
        <dbReference type="ARBA" id="ARBA00022679"/>
    </source>
</evidence>
<feature type="compositionally biased region" description="Polar residues" evidence="17">
    <location>
        <begin position="715"/>
        <end position="730"/>
    </location>
</feature>
<dbReference type="GO" id="GO:0046872">
    <property type="term" value="F:metal ion binding"/>
    <property type="evidence" value="ECO:0007669"/>
    <property type="project" value="UniProtKB-KW"/>
</dbReference>
<evidence type="ECO:0000256" key="7">
    <source>
        <dbReference type="ARBA" id="ARBA00022553"/>
    </source>
</evidence>
<comment type="cofactor">
    <cofactor evidence="1">
        <name>Mg(2+)</name>
        <dbReference type="ChEBI" id="CHEBI:18420"/>
    </cofactor>
</comment>
<keyword evidence="12 16" id="KW-0067">ATP-binding</keyword>
<evidence type="ECO:0000313" key="19">
    <source>
        <dbReference type="EMBL" id="GAC95394.1"/>
    </source>
</evidence>
<keyword evidence="6" id="KW-0723">Serine/threonine-protein kinase</keyword>
<dbReference type="SUPFAM" id="SSF56112">
    <property type="entry name" value="Protein kinase-like (PK-like)"/>
    <property type="match status" value="1"/>
</dbReference>
<dbReference type="HOGENOM" id="CLU_000288_2_4_1"/>
<dbReference type="Proteomes" id="UP000014071">
    <property type="component" value="Unassembled WGS sequence"/>
</dbReference>
<feature type="region of interest" description="Disordered" evidence="17">
    <location>
        <begin position="650"/>
        <end position="686"/>
    </location>
</feature>
<dbReference type="PROSITE" id="PS00107">
    <property type="entry name" value="PROTEIN_KINASE_ATP"/>
    <property type="match status" value="1"/>
</dbReference>
<protein>
    <recommendedName>
        <fullName evidence="4">non-specific serine/threonine protein kinase</fullName>
        <ecNumber evidence="4">2.7.11.1</ecNumber>
    </recommendedName>
</protein>
<evidence type="ECO:0000256" key="13">
    <source>
        <dbReference type="ARBA" id="ARBA00022842"/>
    </source>
</evidence>
<dbReference type="STRING" id="1305764.R9P2C3"/>
<dbReference type="Gene3D" id="1.10.510.10">
    <property type="entry name" value="Transferase(Phosphotransferase) domain 1"/>
    <property type="match status" value="1"/>
</dbReference>
<dbReference type="PROSITE" id="PS50011">
    <property type="entry name" value="PROTEIN_KINASE_DOM"/>
    <property type="match status" value="1"/>
</dbReference>
<keyword evidence="7" id="KW-0597">Phosphoprotein</keyword>
<evidence type="ECO:0000256" key="15">
    <source>
        <dbReference type="ARBA" id="ARBA00048679"/>
    </source>
</evidence>
<dbReference type="InterPro" id="IPR011009">
    <property type="entry name" value="Kinase-like_dom_sf"/>
</dbReference>
<feature type="compositionally biased region" description="Low complexity" evidence="17">
    <location>
        <begin position="654"/>
        <end position="670"/>
    </location>
</feature>
<dbReference type="InterPro" id="IPR050629">
    <property type="entry name" value="STE20/SPS1-PAK"/>
</dbReference>
<proteinExistence type="inferred from homology"/>
<evidence type="ECO:0000256" key="1">
    <source>
        <dbReference type="ARBA" id="ARBA00001946"/>
    </source>
</evidence>
<evidence type="ECO:0000256" key="10">
    <source>
        <dbReference type="ARBA" id="ARBA00022741"/>
    </source>
</evidence>
<evidence type="ECO:0000256" key="14">
    <source>
        <dbReference type="ARBA" id="ARBA00047899"/>
    </source>
</evidence>
<dbReference type="FunFam" id="1.10.510.10:FF:000411">
    <property type="entry name" value="Probable Ste20-like kinase Don3"/>
    <property type="match status" value="1"/>
</dbReference>
<feature type="compositionally biased region" description="Low complexity" evidence="17">
    <location>
        <begin position="538"/>
        <end position="564"/>
    </location>
</feature>
<keyword evidence="13" id="KW-0460">Magnesium</keyword>
<accession>R9P2C3</accession>
<evidence type="ECO:0000259" key="18">
    <source>
        <dbReference type="PROSITE" id="PS50011"/>
    </source>
</evidence>
<evidence type="ECO:0000256" key="6">
    <source>
        <dbReference type="ARBA" id="ARBA00022527"/>
    </source>
</evidence>
<keyword evidence="10 16" id="KW-0547">Nucleotide-binding</keyword>
<feature type="domain" description="Protein kinase" evidence="18">
    <location>
        <begin position="137"/>
        <end position="387"/>
    </location>
</feature>
<comment type="catalytic activity">
    <reaction evidence="14">
        <text>L-threonyl-[protein] + ATP = O-phospho-L-threonyl-[protein] + ADP + H(+)</text>
        <dbReference type="Rhea" id="RHEA:46608"/>
        <dbReference type="Rhea" id="RHEA-COMP:11060"/>
        <dbReference type="Rhea" id="RHEA-COMP:11605"/>
        <dbReference type="ChEBI" id="CHEBI:15378"/>
        <dbReference type="ChEBI" id="CHEBI:30013"/>
        <dbReference type="ChEBI" id="CHEBI:30616"/>
        <dbReference type="ChEBI" id="CHEBI:61977"/>
        <dbReference type="ChEBI" id="CHEBI:456216"/>
        <dbReference type="EC" id="2.7.11.1"/>
    </reaction>
</comment>
<evidence type="ECO:0000256" key="2">
    <source>
        <dbReference type="ARBA" id="ARBA00004496"/>
    </source>
</evidence>
<feature type="region of interest" description="Disordered" evidence="17">
    <location>
        <begin position="516"/>
        <end position="569"/>
    </location>
</feature>
<reference evidence="20" key="1">
    <citation type="journal article" date="2013" name="Genome Announc.">
        <title>Draft genome sequence of the basidiomycetous yeast-like fungus Pseudozyma hubeiensis SY62, which produces an abundant amount of the biosurfactant mannosylerythritol lipids.</title>
        <authorList>
            <person name="Konishi M."/>
            <person name="Hatada Y."/>
            <person name="Horiuchi J."/>
        </authorList>
    </citation>
    <scope>NUCLEOTIDE SEQUENCE [LARGE SCALE GENOMIC DNA]</scope>
    <source>
        <strain evidence="20">SY62</strain>
    </source>
</reference>
<name>R9P2C3_PSEHS</name>
<evidence type="ECO:0000256" key="12">
    <source>
        <dbReference type="ARBA" id="ARBA00022840"/>
    </source>
</evidence>
<evidence type="ECO:0000256" key="11">
    <source>
        <dbReference type="ARBA" id="ARBA00022777"/>
    </source>
</evidence>
<keyword evidence="5" id="KW-0963">Cytoplasm</keyword>
<dbReference type="eggNOG" id="KOG0201">
    <property type="taxonomic scope" value="Eukaryota"/>
</dbReference>
<feature type="compositionally biased region" description="Low complexity" evidence="17">
    <location>
        <begin position="757"/>
        <end position="771"/>
    </location>
</feature>
<evidence type="ECO:0000256" key="5">
    <source>
        <dbReference type="ARBA" id="ARBA00022490"/>
    </source>
</evidence>
<keyword evidence="8" id="KW-0808">Transferase</keyword>
<comment type="similarity">
    <text evidence="3">Belongs to the protein kinase superfamily. STE Ser/Thr protein kinase family. STE20 subfamily.</text>
</comment>
<dbReference type="GeneID" id="24108260"/>
<dbReference type="PANTHER" id="PTHR48012:SF27">
    <property type="entry name" value="SERINE_THREONINE-PROTEIN KINASE SID1"/>
    <property type="match status" value="1"/>
</dbReference>
<dbReference type="OrthoDB" id="248923at2759"/>
<evidence type="ECO:0000256" key="9">
    <source>
        <dbReference type="ARBA" id="ARBA00022723"/>
    </source>
</evidence>
<evidence type="ECO:0000256" key="4">
    <source>
        <dbReference type="ARBA" id="ARBA00012513"/>
    </source>
</evidence>
<dbReference type="GO" id="GO:0004674">
    <property type="term" value="F:protein serine/threonine kinase activity"/>
    <property type="evidence" value="ECO:0007669"/>
    <property type="project" value="UniProtKB-KW"/>
</dbReference>
<keyword evidence="20" id="KW-1185">Reference proteome</keyword>
<organism evidence="19 20">
    <name type="scientific">Pseudozyma hubeiensis (strain SY62)</name>
    <name type="common">Yeast</name>
    <dbReference type="NCBI Taxonomy" id="1305764"/>
    <lineage>
        <taxon>Eukaryota</taxon>
        <taxon>Fungi</taxon>
        <taxon>Dikarya</taxon>
        <taxon>Basidiomycota</taxon>
        <taxon>Ustilaginomycotina</taxon>
        <taxon>Ustilaginomycetes</taxon>
        <taxon>Ustilaginales</taxon>
        <taxon>Ustilaginaceae</taxon>
        <taxon>Pseudozyma</taxon>
    </lineage>
</organism>
<dbReference type="InterPro" id="IPR017441">
    <property type="entry name" value="Protein_kinase_ATP_BS"/>
</dbReference>
<sequence>MRLDTVPRVVSMAAADAQDRSGSFADLAPPLEAATVERRRVATAGLASSSPYTHRLRFSLLKLHRVAFIETFILKHAFILLPSYLDDDNNSPLVAIVSSRPSSSTPSSSSTPIAGPSSPVKSPVKPIASGKELSEQYELLEKIGAGSFGTVYKAMHKESRQIVAIKQVDLEDSDDDISEIQQEIAHLAQCDSEWVTRYYGSFVKGYKLWIIMEYLAGGSCLDLLKAGSFSEAHIAIICRELLLGLEYLHNEGKIHRDIKAANVLLSASGKVKLADFGVAAQLSNNKSRRNTFVGTPFWMAPEVIRQAGYDYKADIWSLGITAIEMAKGEPPLAEYHPMRVLFLIPKAKSPTLDGNFSSAFKDFVDLCLIKDPKHRPSTKELLSHRFIKYAKKTVLLTELIEKHQEYKARGATRGGAIVRDHLRGVDAESTIGASTIMSEWQFDTMRSRMSMYDEANAGDDADEFAGSLDVWAKPGRGPPATVEQRAGYETVRGARPAGHLMEAVDSAMHTPVRNGTLRATQANRAGDRDDVSDLSTEAYSSSDALSRASSTPATSTASGPSTPAEKARDSIHVDALAASFRGMKTSDDAASRYVAGGIGRNAGASSSVSHLVPPAASGLAESSVDVATAAATLASAEPGSTATLHIRCARDGKASPSHSRNNSAASSARSTETRPRRSSWNERNDINGTVLKEADVANGLETLRPVRRLDAGGSSRASQQYIGSLRSGSAPSGLDKSGRPIQAGGASPQRALRHSRSALASSSSTARAHATAGENLVRDVILPVMDRAKEQELAAPEVEALNMISKGFEDLSMLNSRLAYSTIVDLLLSMNDNEQARENLSTTFRQRLTGPQIAKLQAMPVAEEAPRSPIADLLYGRWLEGLRTRWMGY</sequence>
<dbReference type="PANTHER" id="PTHR48012">
    <property type="entry name" value="STERILE20-LIKE KINASE, ISOFORM B-RELATED"/>
    <property type="match status" value="1"/>
</dbReference>
<dbReference type="AlphaFoldDB" id="R9P2C3"/>
<comment type="catalytic activity">
    <reaction evidence="15">
        <text>L-seryl-[protein] + ATP = O-phospho-L-seryl-[protein] + ADP + H(+)</text>
        <dbReference type="Rhea" id="RHEA:17989"/>
        <dbReference type="Rhea" id="RHEA-COMP:9863"/>
        <dbReference type="Rhea" id="RHEA-COMP:11604"/>
        <dbReference type="ChEBI" id="CHEBI:15378"/>
        <dbReference type="ChEBI" id="CHEBI:29999"/>
        <dbReference type="ChEBI" id="CHEBI:30616"/>
        <dbReference type="ChEBI" id="CHEBI:83421"/>
        <dbReference type="ChEBI" id="CHEBI:456216"/>
        <dbReference type="EC" id="2.7.11.1"/>
    </reaction>
</comment>
<dbReference type="EMBL" id="DF238793">
    <property type="protein sequence ID" value="GAC95394.1"/>
    <property type="molecule type" value="Genomic_DNA"/>
</dbReference>
<dbReference type="GO" id="GO:0005524">
    <property type="term" value="F:ATP binding"/>
    <property type="evidence" value="ECO:0007669"/>
    <property type="project" value="UniProtKB-UniRule"/>
</dbReference>
<feature type="compositionally biased region" description="Basic and acidic residues" evidence="17">
    <location>
        <begin position="671"/>
        <end position="685"/>
    </location>
</feature>
<dbReference type="CDD" id="cd06609">
    <property type="entry name" value="STKc_MST3_like"/>
    <property type="match status" value="1"/>
</dbReference>
<evidence type="ECO:0000256" key="3">
    <source>
        <dbReference type="ARBA" id="ARBA00008874"/>
    </source>
</evidence>